<evidence type="ECO:0000313" key="8">
    <source>
        <dbReference type="Proteomes" id="UP000002279"/>
    </source>
</evidence>
<dbReference type="Pfam" id="PF05383">
    <property type="entry name" value="La"/>
    <property type="match status" value="1"/>
</dbReference>
<dbReference type="InParanoid" id="A0A6I8NE75"/>
<sequence>MATGRGGRVRWPGAAGSAPTARGEGRGGSGGESSPGPTPEFTVQIGNGPVGLRPSLPRPRRPPGTPARPVPAPRTPEGSGPDRVRFSGAATSGGENGGDGPGPAWKPPEAELIGQLVDRVEFYFSDENLEKDAFLLKHIRRNKRGFVSIKLLTSFKKVKHLTRDWRATAHALRHSAALELDADGRKVRRRAPVPPFPVEHPPGRLLLVHELHRLPGPAEDGAGREGLPARLLGLFGAFGPVASVRLLRPGREPPADVRRLGGRYGRVGRTECALVEFEEEHAAARAHEALGPGGPGDPGVRVVLIGTKPPKKKEEPKPRQGDPGPAGPSRPRSLNRRVGALQSGGDESSANGSSEPDSDPAPPRAARRARGPRLGPGGPPPRSPLAEAAAAGRLRPEPPPGTDDSSDSSVTPSGSPWVRRRGRARADTRESSPGASPLLPRRPPPSDGCPVGVLRPPPGPRRLQGLPRPRGEGPARAEAGRGHARLRPRLRGFGGGPSVDQVAPGGASRNERSGVA</sequence>
<comment type="subcellular location">
    <subcellularLocation>
        <location evidence="1">Nucleus</location>
    </subcellularLocation>
</comment>
<feature type="region of interest" description="Disordered" evidence="5">
    <location>
        <begin position="1"/>
        <end position="108"/>
    </location>
</feature>
<feature type="compositionally biased region" description="Basic and acidic residues" evidence="5">
    <location>
        <begin position="469"/>
        <end position="481"/>
    </location>
</feature>
<dbReference type="Ensembl" id="ENSOANT00000059881.1">
    <property type="protein sequence ID" value="ENSOANP00000039342.1"/>
    <property type="gene ID" value="ENSOANG00000041385.1"/>
</dbReference>
<organism evidence="7 8">
    <name type="scientific">Ornithorhynchus anatinus</name>
    <name type="common">Duckbill platypus</name>
    <dbReference type="NCBI Taxonomy" id="9258"/>
    <lineage>
        <taxon>Eukaryota</taxon>
        <taxon>Metazoa</taxon>
        <taxon>Chordata</taxon>
        <taxon>Craniata</taxon>
        <taxon>Vertebrata</taxon>
        <taxon>Euteleostomi</taxon>
        <taxon>Mammalia</taxon>
        <taxon>Monotremata</taxon>
        <taxon>Ornithorhynchidae</taxon>
        <taxon>Ornithorhynchus</taxon>
    </lineage>
</organism>
<dbReference type="InterPro" id="IPR035979">
    <property type="entry name" value="RBD_domain_sf"/>
</dbReference>
<dbReference type="Proteomes" id="UP000002279">
    <property type="component" value="Unplaced"/>
</dbReference>
<dbReference type="PRINTS" id="PR00302">
    <property type="entry name" value="LUPUSLA"/>
</dbReference>
<dbReference type="PANTHER" id="PTHR22792:SF71">
    <property type="entry name" value="LA-RELATED PROTEIN 6"/>
    <property type="match status" value="1"/>
</dbReference>
<evidence type="ECO:0000259" key="6">
    <source>
        <dbReference type="PROSITE" id="PS50961"/>
    </source>
</evidence>
<dbReference type="FunFam" id="1.10.10.10:FF:000158">
    <property type="entry name" value="La ribonucleoprotein domain family member 7"/>
    <property type="match status" value="1"/>
</dbReference>
<dbReference type="GO" id="GO:0006396">
    <property type="term" value="P:RNA processing"/>
    <property type="evidence" value="ECO:0007669"/>
    <property type="project" value="InterPro"/>
</dbReference>
<keyword evidence="8" id="KW-1185">Reference proteome</keyword>
<accession>A0A6I8NE75</accession>
<dbReference type="Bgee" id="ENSOANG00000041385">
    <property type="expression patterns" value="Expressed in fibroblast and 3 other cell types or tissues"/>
</dbReference>
<proteinExistence type="predicted"/>
<feature type="compositionally biased region" description="Low complexity" evidence="5">
    <location>
        <begin position="407"/>
        <end position="416"/>
    </location>
</feature>
<dbReference type="InterPro" id="IPR006630">
    <property type="entry name" value="La_HTH"/>
</dbReference>
<dbReference type="InterPro" id="IPR045180">
    <property type="entry name" value="La_dom_prot"/>
</dbReference>
<dbReference type="GO" id="GO:0003729">
    <property type="term" value="F:mRNA binding"/>
    <property type="evidence" value="ECO:0000318"/>
    <property type="project" value="GO_Central"/>
</dbReference>
<evidence type="ECO:0000256" key="1">
    <source>
        <dbReference type="ARBA" id="ARBA00004123"/>
    </source>
</evidence>
<keyword evidence="2 4" id="KW-0694">RNA-binding</keyword>
<keyword evidence="3" id="KW-0539">Nucleus</keyword>
<dbReference type="GO" id="GO:1990904">
    <property type="term" value="C:ribonucleoprotein complex"/>
    <property type="evidence" value="ECO:0007669"/>
    <property type="project" value="InterPro"/>
</dbReference>
<evidence type="ECO:0000256" key="5">
    <source>
        <dbReference type="SAM" id="MobiDB-lite"/>
    </source>
</evidence>
<dbReference type="PROSITE" id="PS50961">
    <property type="entry name" value="HTH_LA"/>
    <property type="match status" value="1"/>
</dbReference>
<dbReference type="InterPro" id="IPR002344">
    <property type="entry name" value="Lupus_La"/>
</dbReference>
<dbReference type="Gene3D" id="1.10.10.10">
    <property type="entry name" value="Winged helix-like DNA-binding domain superfamily/Winged helix DNA-binding domain"/>
    <property type="match status" value="1"/>
</dbReference>
<name>A0A6I8NE75_ORNAN</name>
<evidence type="ECO:0000256" key="2">
    <source>
        <dbReference type="ARBA" id="ARBA00022884"/>
    </source>
</evidence>
<dbReference type="FunCoup" id="A0A6I8NE75">
    <property type="interactions" value="54"/>
</dbReference>
<evidence type="ECO:0000313" key="7">
    <source>
        <dbReference type="Ensembl" id="ENSOANP00000039342.1"/>
    </source>
</evidence>
<dbReference type="PANTHER" id="PTHR22792">
    <property type="entry name" value="LUPUS LA PROTEIN-RELATED"/>
    <property type="match status" value="1"/>
</dbReference>
<feature type="compositionally biased region" description="Pro residues" evidence="5">
    <location>
        <begin position="62"/>
        <end position="74"/>
    </location>
</feature>
<evidence type="ECO:0000256" key="3">
    <source>
        <dbReference type="ARBA" id="ARBA00023242"/>
    </source>
</evidence>
<dbReference type="OMA" id="WIGGLWR"/>
<feature type="region of interest" description="Disordered" evidence="5">
    <location>
        <begin position="288"/>
        <end position="516"/>
    </location>
</feature>
<dbReference type="SUPFAM" id="SSF46785">
    <property type="entry name" value="Winged helix' DNA-binding domain"/>
    <property type="match status" value="1"/>
</dbReference>
<feature type="domain" description="HTH La-type RNA-binding" evidence="6">
    <location>
        <begin position="106"/>
        <end position="197"/>
    </location>
</feature>
<dbReference type="SMART" id="SM00715">
    <property type="entry name" value="LA"/>
    <property type="match status" value="1"/>
</dbReference>
<dbReference type="InterPro" id="IPR036390">
    <property type="entry name" value="WH_DNA-bd_sf"/>
</dbReference>
<dbReference type="AlphaFoldDB" id="A0A6I8NE75"/>
<evidence type="ECO:0000256" key="4">
    <source>
        <dbReference type="PROSITE-ProRule" id="PRU00332"/>
    </source>
</evidence>
<reference evidence="7" key="2">
    <citation type="submission" date="2025-09" db="UniProtKB">
        <authorList>
            <consortium name="Ensembl"/>
        </authorList>
    </citation>
    <scope>IDENTIFICATION</scope>
    <source>
        <strain evidence="7">Glennie</strain>
    </source>
</reference>
<dbReference type="InterPro" id="IPR036388">
    <property type="entry name" value="WH-like_DNA-bd_sf"/>
</dbReference>
<protein>
    <recommendedName>
        <fullName evidence="6">HTH La-type RNA-binding domain-containing protein</fullName>
    </recommendedName>
</protein>
<dbReference type="SUPFAM" id="SSF54928">
    <property type="entry name" value="RNA-binding domain, RBD"/>
    <property type="match status" value="1"/>
</dbReference>
<reference evidence="7" key="1">
    <citation type="submission" date="2025-08" db="UniProtKB">
        <authorList>
            <consortium name="Ensembl"/>
        </authorList>
    </citation>
    <scope>IDENTIFICATION</scope>
    <source>
        <strain evidence="7">Glennie</strain>
    </source>
</reference>
<dbReference type="CDD" id="cd08033">
    <property type="entry name" value="LARP_6"/>
    <property type="match status" value="1"/>
</dbReference>
<dbReference type="GeneTree" id="ENSGT00940000159103"/>
<dbReference type="GO" id="GO:0005634">
    <property type="term" value="C:nucleus"/>
    <property type="evidence" value="ECO:0000318"/>
    <property type="project" value="GO_Central"/>
</dbReference>